<dbReference type="GO" id="GO:0070525">
    <property type="term" value="P:tRNA threonylcarbamoyladenosine metabolic process"/>
    <property type="evidence" value="ECO:0007669"/>
    <property type="project" value="TreeGrafter"/>
</dbReference>
<keyword evidence="12" id="KW-1185">Reference proteome</keyword>
<evidence type="ECO:0000256" key="2">
    <source>
        <dbReference type="ARBA" id="ARBA00004496"/>
    </source>
</evidence>
<keyword evidence="6" id="KW-0539">Nucleus</keyword>
<reference evidence="11 12" key="1">
    <citation type="journal article" date="2020" name="Nature">
        <title>Six reference-quality genomes reveal evolution of bat adaptations.</title>
        <authorList>
            <person name="Jebb D."/>
            <person name="Huang Z."/>
            <person name="Pippel M."/>
            <person name="Hughes G.M."/>
            <person name="Lavrichenko K."/>
            <person name="Devanna P."/>
            <person name="Winkler S."/>
            <person name="Jermiin L.S."/>
            <person name="Skirmuntt E.C."/>
            <person name="Katzourakis A."/>
            <person name="Burkitt-Gray L."/>
            <person name="Ray D.A."/>
            <person name="Sullivan K.A.M."/>
            <person name="Roscito J.G."/>
            <person name="Kirilenko B.M."/>
            <person name="Davalos L.M."/>
            <person name="Corthals A.P."/>
            <person name="Power M.L."/>
            <person name="Jones G."/>
            <person name="Ransome R.D."/>
            <person name="Dechmann D.K.N."/>
            <person name="Locatelli A.G."/>
            <person name="Puechmaille S.J."/>
            <person name="Fedrigo O."/>
            <person name="Jarvis E.D."/>
            <person name="Hiller M."/>
            <person name="Vernes S.C."/>
            <person name="Myers E.W."/>
            <person name="Teeling E.C."/>
        </authorList>
    </citation>
    <scope>NUCLEOTIDE SEQUENCE [LARGE SCALE GENOMIC DNA]</scope>
    <source>
        <strain evidence="11">MRouAeg1</strain>
        <tissue evidence="11">Muscle</tissue>
    </source>
</reference>
<comment type="similarity">
    <text evidence="3">Belongs to the CTAG/PCC1 family.</text>
</comment>
<dbReference type="FunFam" id="3.30.310.50:FF:000005">
    <property type="entry name" value="L antigen family member 3"/>
    <property type="match status" value="1"/>
</dbReference>
<evidence type="ECO:0000256" key="6">
    <source>
        <dbReference type="ARBA" id="ARBA00023242"/>
    </source>
</evidence>
<evidence type="ECO:0000313" key="12">
    <source>
        <dbReference type="Proteomes" id="UP000593571"/>
    </source>
</evidence>
<gene>
    <name evidence="11" type="ORF">HJG63_007475</name>
</gene>
<dbReference type="PANTHER" id="PTHR31283:SF19">
    <property type="entry name" value="EKC_KEOPS COMPLEX SUBUNIT LAGE3"/>
    <property type="match status" value="1"/>
</dbReference>
<dbReference type="InterPro" id="IPR015419">
    <property type="entry name" value="CTAG/Pcc1"/>
</dbReference>
<keyword evidence="5" id="KW-0819">tRNA processing</keyword>
<dbReference type="OrthoDB" id="10025739at2759"/>
<dbReference type="GO" id="GO:0008033">
    <property type="term" value="P:tRNA processing"/>
    <property type="evidence" value="ECO:0007669"/>
    <property type="project" value="UniProtKB-KW"/>
</dbReference>
<accession>A0A7J8EKU5</accession>
<sequence length="148" mass="15680">MQAAGAGSATQGRLGQGGPADRRIPHSADAAGATSGRAALVVRAQSVPGPGRDAETTASRPGDRLHIFALRVSFPSPLEADIAHGSLAPDAEPHREVVRKDLTVNGSVLAVRWRAEDSGLLRISILNFLDQLSLVMRTLRRFGTRLSR</sequence>
<dbReference type="Gene3D" id="3.30.310.50">
    <property type="entry name" value="Alpha-D-phosphohexomutase, C-terminal domain"/>
    <property type="match status" value="1"/>
</dbReference>
<comment type="caution">
    <text evidence="11">The sequence shown here is derived from an EMBL/GenBank/DDBJ whole genome shotgun (WGS) entry which is preliminary data.</text>
</comment>
<dbReference type="AlphaFoldDB" id="A0A7J8EKU5"/>
<evidence type="ECO:0000256" key="9">
    <source>
        <dbReference type="ARBA" id="ARBA00076355"/>
    </source>
</evidence>
<evidence type="ECO:0000256" key="3">
    <source>
        <dbReference type="ARBA" id="ARBA00007073"/>
    </source>
</evidence>
<evidence type="ECO:0000256" key="1">
    <source>
        <dbReference type="ARBA" id="ARBA00004123"/>
    </source>
</evidence>
<evidence type="ECO:0000256" key="4">
    <source>
        <dbReference type="ARBA" id="ARBA00022490"/>
    </source>
</evidence>
<proteinExistence type="inferred from homology"/>
<evidence type="ECO:0000256" key="7">
    <source>
        <dbReference type="ARBA" id="ARBA00053047"/>
    </source>
</evidence>
<dbReference type="GO" id="GO:0005737">
    <property type="term" value="C:cytoplasm"/>
    <property type="evidence" value="ECO:0007669"/>
    <property type="project" value="UniProtKB-SubCell"/>
</dbReference>
<name>A0A7J8EKU5_ROUAE</name>
<comment type="subcellular location">
    <subcellularLocation>
        <location evidence="2">Cytoplasm</location>
    </subcellularLocation>
    <subcellularLocation>
        <location evidence="1">Nucleus</location>
    </subcellularLocation>
</comment>
<evidence type="ECO:0000256" key="8">
    <source>
        <dbReference type="ARBA" id="ARBA00062157"/>
    </source>
</evidence>
<organism evidence="11 12">
    <name type="scientific">Rousettus aegyptiacus</name>
    <name type="common">Egyptian fruit bat</name>
    <name type="synonym">Pteropus aegyptiacus</name>
    <dbReference type="NCBI Taxonomy" id="9407"/>
    <lineage>
        <taxon>Eukaryota</taxon>
        <taxon>Metazoa</taxon>
        <taxon>Chordata</taxon>
        <taxon>Craniata</taxon>
        <taxon>Vertebrata</taxon>
        <taxon>Euteleostomi</taxon>
        <taxon>Mammalia</taxon>
        <taxon>Eutheria</taxon>
        <taxon>Laurasiatheria</taxon>
        <taxon>Chiroptera</taxon>
        <taxon>Yinpterochiroptera</taxon>
        <taxon>Pteropodoidea</taxon>
        <taxon>Pteropodidae</taxon>
        <taxon>Rousettinae</taxon>
        <taxon>Rousettus</taxon>
    </lineage>
</organism>
<comment type="subunit">
    <text evidence="8">Component of the EKC/KEOPS complex composed of at least GON7, TP53RK, TPRKB, OSGEP and LAGE3; the whole complex dimerizes.</text>
</comment>
<evidence type="ECO:0000313" key="11">
    <source>
        <dbReference type="EMBL" id="KAF6435682.1"/>
    </source>
</evidence>
<evidence type="ECO:0000256" key="5">
    <source>
        <dbReference type="ARBA" id="ARBA00022694"/>
    </source>
</evidence>
<keyword evidence="4" id="KW-0963">Cytoplasm</keyword>
<dbReference type="GO" id="GO:0000408">
    <property type="term" value="C:EKC/KEOPS complex"/>
    <property type="evidence" value="ECO:0007669"/>
    <property type="project" value="TreeGrafter"/>
</dbReference>
<dbReference type="Pfam" id="PF09341">
    <property type="entry name" value="Pcc1"/>
    <property type="match status" value="1"/>
</dbReference>
<comment type="function">
    <text evidence="7">Component of the EKC/KEOPS complex that is required for the formation of a threonylcarbamoyl group on adenosine at position 37 (t(6)A37) in tRNAs that read codons beginning with adenine. The complex is probably involved in the transfer of the threonylcarbamoyl moiety of threonylcarbamoyl-AMP (TC-AMP) to the N6 group of A37. LAGE3 functions as a dimerization module for the complex.</text>
</comment>
<evidence type="ECO:0000256" key="10">
    <source>
        <dbReference type="SAM" id="MobiDB-lite"/>
    </source>
</evidence>
<dbReference type="EMBL" id="JACASE010000009">
    <property type="protein sequence ID" value="KAF6435682.1"/>
    <property type="molecule type" value="Genomic_DNA"/>
</dbReference>
<dbReference type="GO" id="GO:0005634">
    <property type="term" value="C:nucleus"/>
    <property type="evidence" value="ECO:0007669"/>
    <property type="project" value="UniProtKB-SubCell"/>
</dbReference>
<dbReference type="Proteomes" id="UP000593571">
    <property type="component" value="Unassembled WGS sequence"/>
</dbReference>
<feature type="region of interest" description="Disordered" evidence="10">
    <location>
        <begin position="1"/>
        <end position="35"/>
    </location>
</feature>
<dbReference type="PANTHER" id="PTHR31283">
    <property type="entry name" value="EKC/KEOPS COMPLEX SUBUNIT PCC1 FAMILY MEMBER"/>
    <property type="match status" value="1"/>
</dbReference>
<feature type="region of interest" description="Disordered" evidence="10">
    <location>
        <begin position="41"/>
        <end position="60"/>
    </location>
</feature>
<protein>
    <recommendedName>
        <fullName evidence="9">L antigen family member 3</fullName>
    </recommendedName>
</protein>